<dbReference type="GO" id="GO:0016887">
    <property type="term" value="F:ATP hydrolysis activity"/>
    <property type="evidence" value="ECO:0007669"/>
    <property type="project" value="InterPro"/>
</dbReference>
<dbReference type="PANTHER" id="PTHR23077">
    <property type="entry name" value="AAA-FAMILY ATPASE"/>
    <property type="match status" value="1"/>
</dbReference>
<evidence type="ECO:0000313" key="4">
    <source>
        <dbReference type="Proteomes" id="UP001385951"/>
    </source>
</evidence>
<feature type="region of interest" description="Disordered" evidence="1">
    <location>
        <begin position="445"/>
        <end position="501"/>
    </location>
</feature>
<organism evidence="3 4">
    <name type="scientific">Cerrena zonata</name>
    <dbReference type="NCBI Taxonomy" id="2478898"/>
    <lineage>
        <taxon>Eukaryota</taxon>
        <taxon>Fungi</taxon>
        <taxon>Dikarya</taxon>
        <taxon>Basidiomycota</taxon>
        <taxon>Agaricomycotina</taxon>
        <taxon>Agaricomycetes</taxon>
        <taxon>Polyporales</taxon>
        <taxon>Cerrenaceae</taxon>
        <taxon>Cerrena</taxon>
    </lineage>
</organism>
<feature type="domain" description="AAA+ ATPase" evidence="2">
    <location>
        <begin position="239"/>
        <end position="365"/>
    </location>
</feature>
<dbReference type="PANTHER" id="PTHR23077:SF132">
    <property type="entry name" value="ATP-DEPENDENT ZN PROTEASE"/>
    <property type="match status" value="1"/>
</dbReference>
<dbReference type="Pfam" id="PF00004">
    <property type="entry name" value="AAA"/>
    <property type="match status" value="1"/>
</dbReference>
<dbReference type="GO" id="GO:0005634">
    <property type="term" value="C:nucleus"/>
    <property type="evidence" value="ECO:0007669"/>
    <property type="project" value="TreeGrafter"/>
</dbReference>
<name>A0AAW0GUG8_9APHY</name>
<evidence type="ECO:0000313" key="3">
    <source>
        <dbReference type="EMBL" id="KAK7695747.1"/>
    </source>
</evidence>
<dbReference type="InterPro" id="IPR050168">
    <property type="entry name" value="AAA_ATPase_domain"/>
</dbReference>
<dbReference type="GO" id="GO:0003723">
    <property type="term" value="F:RNA binding"/>
    <property type="evidence" value="ECO:0007669"/>
    <property type="project" value="TreeGrafter"/>
</dbReference>
<evidence type="ECO:0000256" key="1">
    <source>
        <dbReference type="SAM" id="MobiDB-lite"/>
    </source>
</evidence>
<dbReference type="EMBL" id="JASBNA010000001">
    <property type="protein sequence ID" value="KAK7695747.1"/>
    <property type="molecule type" value="Genomic_DNA"/>
</dbReference>
<sequence>MAPRNSRTMQDLEDAFVKVSFEDDSATESPQSPTFNGQKDPLFGPWFEHGSAKFTDPTGFGVVALRKLYPNHTITPFLNPNLLGFPDALIQPISPSDLVSNLFFIPLGRAMGRSQGIMVDMIRFGCFQVAWDKYDFLLYIVRFQMGFGETTQQYLVHDGSEEPSRRLLLAAGIWQNDLHEEIYVFNQGFWNKDHNLWVEVQKARWEDVILKEEFKTNLKKDVYGFFDSEDLYKSLSIPWKRGIIMYGPPGNGKTISMKAIIKECDARGYTPLYVRSFQSWMGEEGAMAAVFGKARQMSPCVIILEDLDSLINDRNRSYFLNELDGFEGNDGLLVIGSTNHFDRLDPGLSGRPSRFDRKYEFDDPDEDERKLYAKYWQNKLKSNKQIDFPDSLVNEIAAGTARFSFAYLKEAFVSTLVLLAGWEGDKPTFGDLLKRQIRTLRRQLDKDRESNFGSSSRALPAPQIRQLSGPFSRPERTQSSQQRPEGQFPGYFPQRPTNNQSRVWSLDTDHAMNMPGEMPPPDVTSSQRLEGRRDVRNMALAAAALGRSFIA</sequence>
<protein>
    <recommendedName>
        <fullName evidence="2">AAA+ ATPase domain-containing protein</fullName>
    </recommendedName>
</protein>
<dbReference type="GO" id="GO:1990275">
    <property type="term" value="F:preribosome binding"/>
    <property type="evidence" value="ECO:0007669"/>
    <property type="project" value="TreeGrafter"/>
</dbReference>
<dbReference type="Proteomes" id="UP001385951">
    <property type="component" value="Unassembled WGS sequence"/>
</dbReference>
<comment type="caution">
    <text evidence="3">The sequence shown here is derived from an EMBL/GenBank/DDBJ whole genome shotgun (WGS) entry which is preliminary data.</text>
</comment>
<dbReference type="CDD" id="cd19481">
    <property type="entry name" value="RecA-like_protease"/>
    <property type="match status" value="1"/>
</dbReference>
<gene>
    <name evidence="3" type="ORF">QCA50_000384</name>
</gene>
<dbReference type="InterPro" id="IPR003593">
    <property type="entry name" value="AAA+_ATPase"/>
</dbReference>
<proteinExistence type="predicted"/>
<reference evidence="3 4" key="1">
    <citation type="submission" date="2022-09" db="EMBL/GenBank/DDBJ databases">
        <authorList>
            <person name="Palmer J.M."/>
        </authorList>
    </citation>
    <scope>NUCLEOTIDE SEQUENCE [LARGE SCALE GENOMIC DNA]</scope>
    <source>
        <strain evidence="3 4">DSM 7382</strain>
    </source>
</reference>
<evidence type="ECO:0000259" key="2">
    <source>
        <dbReference type="SMART" id="SM00382"/>
    </source>
</evidence>
<dbReference type="InterPro" id="IPR027417">
    <property type="entry name" value="P-loop_NTPase"/>
</dbReference>
<dbReference type="SUPFAM" id="SSF52540">
    <property type="entry name" value="P-loop containing nucleoside triphosphate hydrolases"/>
    <property type="match status" value="1"/>
</dbReference>
<dbReference type="GO" id="GO:0005524">
    <property type="term" value="F:ATP binding"/>
    <property type="evidence" value="ECO:0007669"/>
    <property type="project" value="InterPro"/>
</dbReference>
<dbReference type="InterPro" id="IPR003959">
    <property type="entry name" value="ATPase_AAA_core"/>
</dbReference>
<dbReference type="AlphaFoldDB" id="A0AAW0GUG8"/>
<accession>A0AAW0GUG8</accession>
<dbReference type="GO" id="GO:0042254">
    <property type="term" value="P:ribosome biogenesis"/>
    <property type="evidence" value="ECO:0007669"/>
    <property type="project" value="TreeGrafter"/>
</dbReference>
<dbReference type="Gene3D" id="3.40.50.300">
    <property type="entry name" value="P-loop containing nucleotide triphosphate hydrolases"/>
    <property type="match status" value="1"/>
</dbReference>
<keyword evidence="4" id="KW-1185">Reference proteome</keyword>
<dbReference type="SMART" id="SM00382">
    <property type="entry name" value="AAA"/>
    <property type="match status" value="1"/>
</dbReference>